<reference evidence="1" key="1">
    <citation type="submission" date="2023-03" db="EMBL/GenBank/DDBJ databases">
        <title>Edaphobacter sp.</title>
        <authorList>
            <person name="Huber K.J."/>
            <person name="Papendorf J."/>
            <person name="Pilke C."/>
            <person name="Bunk B."/>
            <person name="Sproeer C."/>
            <person name="Pester M."/>
        </authorList>
    </citation>
    <scope>NUCLEOTIDE SEQUENCE</scope>
    <source>
        <strain evidence="1">DSM 110680</strain>
    </source>
</reference>
<sequence>MDRSDGSFDVSVNHQLTASVSELHYAALAAVKALDDAVVHRMTMYRAVHAGAVMIDGRALLLPGSSHAGKSSLVAELLRRGASCFSDEYALIDDEGRIHSYPRPLLLRNGRPQQSLFLPEDLNSIFAASTAPVGWILALDYVSSGRWDVHEIAQGEAVLLLLSNTPHEMAKSPGMIDFFLRTVVNAVCYAGQRGDVADAATRILNLIGR</sequence>
<dbReference type="SUPFAM" id="SSF53795">
    <property type="entry name" value="PEP carboxykinase-like"/>
    <property type="match status" value="1"/>
</dbReference>
<dbReference type="InterPro" id="IPR027417">
    <property type="entry name" value="P-loop_NTPase"/>
</dbReference>
<protein>
    <recommendedName>
        <fullName evidence="2">Hpr(Ser) kinase/phosphatase</fullName>
    </recommendedName>
</protein>
<dbReference type="RefSeq" id="WP_348260871.1">
    <property type="nucleotide sequence ID" value="NZ_CP121196.1"/>
</dbReference>
<proteinExistence type="predicted"/>
<name>A0AAU7DC56_9BACT</name>
<dbReference type="AlphaFoldDB" id="A0AAU7DC56"/>
<dbReference type="EMBL" id="CP121196">
    <property type="protein sequence ID" value="XBH15637.1"/>
    <property type="molecule type" value="Genomic_DNA"/>
</dbReference>
<organism evidence="1">
    <name type="scientific">Telmatobacter sp. DSM 110680</name>
    <dbReference type="NCBI Taxonomy" id="3036704"/>
    <lineage>
        <taxon>Bacteria</taxon>
        <taxon>Pseudomonadati</taxon>
        <taxon>Acidobacteriota</taxon>
        <taxon>Terriglobia</taxon>
        <taxon>Terriglobales</taxon>
        <taxon>Acidobacteriaceae</taxon>
        <taxon>Telmatobacter</taxon>
    </lineage>
</organism>
<dbReference type="Gene3D" id="3.40.50.300">
    <property type="entry name" value="P-loop containing nucleotide triphosphate hydrolases"/>
    <property type="match status" value="1"/>
</dbReference>
<gene>
    <name evidence="1" type="ORF">P8935_13770</name>
</gene>
<accession>A0AAU7DC56</accession>
<evidence type="ECO:0008006" key="2">
    <source>
        <dbReference type="Google" id="ProtNLM"/>
    </source>
</evidence>
<evidence type="ECO:0000313" key="1">
    <source>
        <dbReference type="EMBL" id="XBH15637.1"/>
    </source>
</evidence>